<name>A0A3N2PXN2_SODAK</name>
<dbReference type="Proteomes" id="UP000272025">
    <property type="component" value="Unassembled WGS sequence"/>
</dbReference>
<accession>A0A3N2PXN2</accession>
<evidence type="ECO:0000256" key="1">
    <source>
        <dbReference type="SAM" id="MobiDB-lite"/>
    </source>
</evidence>
<evidence type="ECO:0000313" key="2">
    <source>
        <dbReference type="EMBL" id="ROT39289.1"/>
    </source>
</evidence>
<protein>
    <submittedName>
        <fullName evidence="2">Uncharacterized protein</fullName>
    </submittedName>
</protein>
<sequence>MSNQHNAATSSGRNGPRPSEQHALPSGECNVNGVHPNDRSQDAQSTDPRTPIEASSRNKNSETPPRQTWEETRGHGNGPREQTGSDATSPPGGAERDQQQAPTGVQTTTSTTNGIDLSEAGNLEEAIDFELDED</sequence>
<feature type="compositionally biased region" description="Acidic residues" evidence="1">
    <location>
        <begin position="125"/>
        <end position="134"/>
    </location>
</feature>
<feature type="region of interest" description="Disordered" evidence="1">
    <location>
        <begin position="1"/>
        <end position="134"/>
    </location>
</feature>
<dbReference type="RefSeq" id="XP_028467095.1">
    <property type="nucleotide sequence ID" value="XM_028611790.1"/>
</dbReference>
<proteinExistence type="predicted"/>
<dbReference type="EMBL" id="ML119054">
    <property type="protein sequence ID" value="ROT39289.1"/>
    <property type="molecule type" value="Genomic_DNA"/>
</dbReference>
<feature type="compositionally biased region" description="Polar residues" evidence="1">
    <location>
        <begin position="1"/>
        <end position="13"/>
    </location>
</feature>
<organism evidence="2 3">
    <name type="scientific">Sodiomyces alkalinus (strain CBS 110278 / VKM F-3762 / F11)</name>
    <name type="common">Alkaliphilic filamentous fungus</name>
    <dbReference type="NCBI Taxonomy" id="1314773"/>
    <lineage>
        <taxon>Eukaryota</taxon>
        <taxon>Fungi</taxon>
        <taxon>Dikarya</taxon>
        <taxon>Ascomycota</taxon>
        <taxon>Pezizomycotina</taxon>
        <taxon>Sordariomycetes</taxon>
        <taxon>Hypocreomycetidae</taxon>
        <taxon>Glomerellales</taxon>
        <taxon>Plectosphaerellaceae</taxon>
        <taxon>Sodiomyces</taxon>
    </lineage>
</organism>
<dbReference type="GeneID" id="39580268"/>
<evidence type="ECO:0000313" key="3">
    <source>
        <dbReference type="Proteomes" id="UP000272025"/>
    </source>
</evidence>
<gene>
    <name evidence="2" type="ORF">SODALDRAFT_332725</name>
</gene>
<reference evidence="2 3" key="1">
    <citation type="journal article" date="2018" name="Mol. Ecol.">
        <title>The obligate alkalophilic soda-lake fungus Sodiomyces alkalinus has shifted to a protein diet.</title>
        <authorList>
            <person name="Grum-Grzhimaylo A.A."/>
            <person name="Falkoski D.L."/>
            <person name="van den Heuvel J."/>
            <person name="Valero-Jimenez C.A."/>
            <person name="Min B."/>
            <person name="Choi I.G."/>
            <person name="Lipzen A."/>
            <person name="Daum C.G."/>
            <person name="Aanen D.K."/>
            <person name="Tsang A."/>
            <person name="Henrissat B."/>
            <person name="Bilanenko E.N."/>
            <person name="de Vries R.P."/>
            <person name="van Kan J.A.L."/>
            <person name="Grigoriev I.V."/>
            <person name="Debets A.J.M."/>
        </authorList>
    </citation>
    <scope>NUCLEOTIDE SEQUENCE [LARGE SCALE GENOMIC DNA]</scope>
    <source>
        <strain evidence="2 3">F11</strain>
    </source>
</reference>
<feature type="compositionally biased region" description="Polar residues" evidence="1">
    <location>
        <begin position="42"/>
        <end position="66"/>
    </location>
</feature>
<keyword evidence="3" id="KW-1185">Reference proteome</keyword>
<dbReference type="AlphaFoldDB" id="A0A3N2PXN2"/>